<dbReference type="Gene3D" id="3.30.930.10">
    <property type="entry name" value="Bira Bifunctional Protein, Domain 2"/>
    <property type="match status" value="1"/>
</dbReference>
<dbReference type="InterPro" id="IPR009061">
    <property type="entry name" value="DNA-bd_dom_put_sf"/>
</dbReference>
<proteinExistence type="inferred from homology"/>
<dbReference type="Pfam" id="PF18262">
    <property type="entry name" value="PhetRS_B1"/>
    <property type="match status" value="1"/>
</dbReference>
<dbReference type="InterPro" id="IPR004531">
    <property type="entry name" value="Phe-tRNA-synth_IIc_bsu_arc_euk"/>
</dbReference>
<comment type="similarity">
    <text evidence="3">Belongs to the phenylalanyl-tRNA synthetase beta subunit family. Type 2 subfamily.</text>
</comment>
<evidence type="ECO:0000256" key="5">
    <source>
        <dbReference type="ARBA" id="ARBA00012814"/>
    </source>
</evidence>
<evidence type="ECO:0000256" key="11">
    <source>
        <dbReference type="ARBA" id="ARBA00022840"/>
    </source>
</evidence>
<dbReference type="Gene3D" id="3.30.56.10">
    <property type="match status" value="2"/>
</dbReference>
<dbReference type="AlphaFoldDB" id="A0A0F7SK82"/>
<keyword evidence="10" id="KW-0547">Nucleotide-binding</keyword>
<dbReference type="InterPro" id="IPR045864">
    <property type="entry name" value="aa-tRNA-synth_II/BPL/LPL"/>
</dbReference>
<evidence type="ECO:0000256" key="1">
    <source>
        <dbReference type="ARBA" id="ARBA00001946"/>
    </source>
</evidence>
<dbReference type="GO" id="GO:0005524">
    <property type="term" value="F:ATP binding"/>
    <property type="evidence" value="ECO:0007669"/>
    <property type="project" value="UniProtKB-KW"/>
</dbReference>
<evidence type="ECO:0000256" key="3">
    <source>
        <dbReference type="ARBA" id="ARBA00007438"/>
    </source>
</evidence>
<evidence type="ECO:0000256" key="2">
    <source>
        <dbReference type="ARBA" id="ARBA00004496"/>
    </source>
</evidence>
<dbReference type="PANTHER" id="PTHR10947">
    <property type="entry name" value="PHENYLALANYL-TRNA SYNTHETASE BETA CHAIN AND LEUCINE-RICH REPEAT-CONTAINING PROTEIN 47"/>
    <property type="match status" value="1"/>
</dbReference>
<evidence type="ECO:0000313" key="19">
    <source>
        <dbReference type="EMBL" id="CDZ98765.1"/>
    </source>
</evidence>
<dbReference type="SUPFAM" id="SSF55681">
    <property type="entry name" value="Class II aaRS and biotin synthetases"/>
    <property type="match status" value="1"/>
</dbReference>
<dbReference type="GO" id="GO:0004826">
    <property type="term" value="F:phenylalanine-tRNA ligase activity"/>
    <property type="evidence" value="ECO:0007669"/>
    <property type="project" value="UniProtKB-EC"/>
</dbReference>
<dbReference type="InterPro" id="IPR005147">
    <property type="entry name" value="tRNA_synthase_B5-dom"/>
</dbReference>
<dbReference type="Gene3D" id="3.50.40.10">
    <property type="entry name" value="Phenylalanyl-trna Synthetase, Chain B, domain 3"/>
    <property type="match status" value="1"/>
</dbReference>
<name>A0A0F7SK82_PHARH</name>
<dbReference type="SUPFAM" id="SSF46955">
    <property type="entry name" value="Putative DNA-binding domain"/>
    <property type="match status" value="2"/>
</dbReference>
<keyword evidence="7" id="KW-0963">Cytoplasm</keyword>
<dbReference type="GO" id="GO:0006432">
    <property type="term" value="P:phenylalanyl-tRNA aminoacylation"/>
    <property type="evidence" value="ECO:0007669"/>
    <property type="project" value="InterPro"/>
</dbReference>
<evidence type="ECO:0000256" key="8">
    <source>
        <dbReference type="ARBA" id="ARBA00022598"/>
    </source>
</evidence>
<dbReference type="GO" id="GO:0000287">
    <property type="term" value="F:magnesium ion binding"/>
    <property type="evidence" value="ECO:0007669"/>
    <property type="project" value="InterPro"/>
</dbReference>
<comment type="cofactor">
    <cofactor evidence="1">
        <name>Mg(2+)</name>
        <dbReference type="ChEBI" id="CHEBI:18420"/>
    </cofactor>
</comment>
<dbReference type="PROSITE" id="PS51483">
    <property type="entry name" value="B5"/>
    <property type="match status" value="1"/>
</dbReference>
<dbReference type="Pfam" id="PF03484">
    <property type="entry name" value="B5"/>
    <property type="match status" value="1"/>
</dbReference>
<dbReference type="InterPro" id="IPR041616">
    <property type="entry name" value="PheRS_beta_core"/>
</dbReference>
<keyword evidence="11" id="KW-0067">ATP-binding</keyword>
<dbReference type="FunFam" id="3.30.56.10:FF:000004">
    <property type="entry name" value="Phenylalanyl-tRNA synthetase, beta subunit"/>
    <property type="match status" value="1"/>
</dbReference>
<evidence type="ECO:0000256" key="6">
    <source>
        <dbReference type="ARBA" id="ARBA00017032"/>
    </source>
</evidence>
<comment type="subunit">
    <text evidence="4">Tetramer of two alpha and two beta subunits.</text>
</comment>
<keyword evidence="8" id="KW-0436">Ligase</keyword>
<dbReference type="InterPro" id="IPR045060">
    <property type="entry name" value="Phe-tRNA-ligase_IIc_bsu"/>
</dbReference>
<keyword evidence="12" id="KW-0460">Magnesium</keyword>
<dbReference type="CDD" id="cd00769">
    <property type="entry name" value="PheRS_beta_core"/>
    <property type="match status" value="1"/>
</dbReference>
<dbReference type="InterPro" id="IPR040659">
    <property type="entry name" value="PhetRS_B1"/>
</dbReference>
<dbReference type="PANTHER" id="PTHR10947:SF0">
    <property type="entry name" value="PHENYLALANINE--TRNA LIGASE BETA SUBUNIT"/>
    <property type="match status" value="1"/>
</dbReference>
<evidence type="ECO:0000256" key="4">
    <source>
        <dbReference type="ARBA" id="ARBA00011209"/>
    </source>
</evidence>
<protein>
    <recommendedName>
        <fullName evidence="6">Phenylalanine--tRNA ligase beta subunit</fullName>
        <ecNumber evidence="5">6.1.1.20</ecNumber>
    </recommendedName>
    <alternativeName>
        <fullName evidence="15">Phenylalanyl-tRNA synthetase beta subunit</fullName>
    </alternativeName>
</protein>
<evidence type="ECO:0000256" key="9">
    <source>
        <dbReference type="ARBA" id="ARBA00022723"/>
    </source>
</evidence>
<keyword evidence="13" id="KW-0648">Protein biosynthesis</keyword>
<dbReference type="NCBIfam" id="TIGR00471">
    <property type="entry name" value="pheT_arch"/>
    <property type="match status" value="1"/>
</dbReference>
<dbReference type="SMART" id="SM00873">
    <property type="entry name" value="B3_4"/>
    <property type="match status" value="1"/>
</dbReference>
<keyword evidence="14 19" id="KW-0030">Aminoacyl-tRNA synthetase</keyword>
<dbReference type="Pfam" id="PF03483">
    <property type="entry name" value="B3_4"/>
    <property type="match status" value="1"/>
</dbReference>
<evidence type="ECO:0000256" key="17">
    <source>
        <dbReference type="SAM" id="MobiDB-lite"/>
    </source>
</evidence>
<dbReference type="SUPFAM" id="SSF56037">
    <property type="entry name" value="PheT/TilS domain"/>
    <property type="match status" value="1"/>
</dbReference>
<comment type="subcellular location">
    <subcellularLocation>
        <location evidence="2">Cytoplasm</location>
    </subcellularLocation>
</comment>
<evidence type="ECO:0000256" key="10">
    <source>
        <dbReference type="ARBA" id="ARBA00022741"/>
    </source>
</evidence>
<evidence type="ECO:0000256" key="12">
    <source>
        <dbReference type="ARBA" id="ARBA00022842"/>
    </source>
</evidence>
<sequence length="644" mass="71463">MPTISVDKAELYKRLEKEYTQVEFDQLCFDFGIELDEDTTEEVAAAKKAGLPTEEPVLKIEIPANRYDLLCIEGLARALRIFLNLQSPPDYKLSTPSSLLEVTISSSTSPIRPYFAGAILRLKEPLTEASYKSFIDLQDKLHSNLCRNRKFVAIGTHDLDKLTPPFRYEAQAPKDIKFVPLNKDKEYTAEELMTLYETDRHLGKYLPIIKDSPVYPIIYDAEDRVLSMPPIINSEHSKITLNTRNVFIDMAAADPTKLEIVASIMSTMFSEYCETPYTIEPVKIISPDGSSRITPNLTPRSTTAQASYINSATGFAPALSPSSISELLIRMSLNASVSPSDEDVLIVQVPPTRPDILHECDIMEDAAVAYGFNNLPKTFPRTNTIARPLPINKLSDLIRKECAMAGWTEVLPYILCAHDENFAWLNQKDPGNYAISLSNPKTVEYQIVRTSLLPGLLKTLRENKQLPLPVQIFEVSDVAIQDASEERKSRNIRKVAGLWSNKSAGFEIVHGLLDRLMQILGVAFIGSERSEAKSGYYIKETSNPTYFPGRAASIFYRPVEHTSQPAPPQAHLAADPAPTSTSSSSTEGPLDTLKGALSSVLPSVSSGSKDIEIGVLGILHPEVLGKFEIEYPCSGLEFDLEHFL</sequence>
<dbReference type="GO" id="GO:0009328">
    <property type="term" value="C:phenylalanine-tRNA ligase complex"/>
    <property type="evidence" value="ECO:0007669"/>
    <property type="project" value="TreeGrafter"/>
</dbReference>
<dbReference type="GO" id="GO:0003723">
    <property type="term" value="F:RNA binding"/>
    <property type="evidence" value="ECO:0007669"/>
    <property type="project" value="InterPro"/>
</dbReference>
<evidence type="ECO:0000256" key="16">
    <source>
        <dbReference type="ARBA" id="ARBA00049255"/>
    </source>
</evidence>
<dbReference type="FunFam" id="3.50.40.10:FF:000002">
    <property type="entry name" value="phenylalanine--tRNA ligase beta subunit"/>
    <property type="match status" value="1"/>
</dbReference>
<comment type="catalytic activity">
    <reaction evidence="16">
        <text>tRNA(Phe) + L-phenylalanine + ATP = L-phenylalanyl-tRNA(Phe) + AMP + diphosphate + H(+)</text>
        <dbReference type="Rhea" id="RHEA:19413"/>
        <dbReference type="Rhea" id="RHEA-COMP:9668"/>
        <dbReference type="Rhea" id="RHEA-COMP:9699"/>
        <dbReference type="ChEBI" id="CHEBI:15378"/>
        <dbReference type="ChEBI" id="CHEBI:30616"/>
        <dbReference type="ChEBI" id="CHEBI:33019"/>
        <dbReference type="ChEBI" id="CHEBI:58095"/>
        <dbReference type="ChEBI" id="CHEBI:78442"/>
        <dbReference type="ChEBI" id="CHEBI:78531"/>
        <dbReference type="ChEBI" id="CHEBI:456215"/>
        <dbReference type="EC" id="6.1.1.20"/>
    </reaction>
</comment>
<reference evidence="19" key="1">
    <citation type="submission" date="2014-08" db="EMBL/GenBank/DDBJ databases">
        <authorList>
            <person name="Sharma Rahul"/>
            <person name="Thines Marco"/>
        </authorList>
    </citation>
    <scope>NUCLEOTIDE SEQUENCE</scope>
</reference>
<organism evidence="19">
    <name type="scientific">Phaffia rhodozyma</name>
    <name type="common">Yeast</name>
    <name type="synonym">Xanthophyllomyces dendrorhous</name>
    <dbReference type="NCBI Taxonomy" id="264483"/>
    <lineage>
        <taxon>Eukaryota</taxon>
        <taxon>Fungi</taxon>
        <taxon>Dikarya</taxon>
        <taxon>Basidiomycota</taxon>
        <taxon>Agaricomycotina</taxon>
        <taxon>Tremellomycetes</taxon>
        <taxon>Cystofilobasidiales</taxon>
        <taxon>Mrakiaceae</taxon>
        <taxon>Phaffia</taxon>
    </lineage>
</organism>
<dbReference type="InterPro" id="IPR020825">
    <property type="entry name" value="Phe-tRNA_synthase-like_B3/B4"/>
</dbReference>
<evidence type="ECO:0000256" key="14">
    <source>
        <dbReference type="ARBA" id="ARBA00023146"/>
    </source>
</evidence>
<dbReference type="Pfam" id="PF17759">
    <property type="entry name" value="tRNA_synthFbeta"/>
    <property type="match status" value="1"/>
</dbReference>
<feature type="region of interest" description="Disordered" evidence="17">
    <location>
        <begin position="561"/>
        <end position="589"/>
    </location>
</feature>
<accession>A0A0F7SK82</accession>
<feature type="domain" description="B5" evidence="18">
    <location>
        <begin position="297"/>
        <end position="377"/>
    </location>
</feature>
<dbReference type="SMART" id="SM00874">
    <property type="entry name" value="B5"/>
    <property type="match status" value="1"/>
</dbReference>
<dbReference type="EC" id="6.1.1.20" evidence="5"/>
<evidence type="ECO:0000256" key="15">
    <source>
        <dbReference type="ARBA" id="ARBA00033189"/>
    </source>
</evidence>
<dbReference type="InterPro" id="IPR005146">
    <property type="entry name" value="B3/B4_tRNA-bd"/>
</dbReference>
<evidence type="ECO:0000256" key="7">
    <source>
        <dbReference type="ARBA" id="ARBA00022490"/>
    </source>
</evidence>
<evidence type="ECO:0000259" key="18">
    <source>
        <dbReference type="PROSITE" id="PS51483"/>
    </source>
</evidence>
<dbReference type="EMBL" id="LN483345">
    <property type="protein sequence ID" value="CDZ98765.1"/>
    <property type="molecule type" value="Genomic_DNA"/>
</dbReference>
<keyword evidence="9" id="KW-0479">Metal-binding</keyword>
<evidence type="ECO:0000256" key="13">
    <source>
        <dbReference type="ARBA" id="ARBA00022917"/>
    </source>
</evidence>
<dbReference type="FunFam" id="3.30.56.10:FF:000006">
    <property type="entry name" value="Phenylalanyl-tRNA synthetase subunit beta"/>
    <property type="match status" value="1"/>
</dbReference>